<evidence type="ECO:0000256" key="3">
    <source>
        <dbReference type="ARBA" id="ARBA00022448"/>
    </source>
</evidence>
<dbReference type="Gene3D" id="2.40.170.20">
    <property type="entry name" value="TonB-dependent receptor, beta-barrel domain"/>
    <property type="match status" value="1"/>
</dbReference>
<feature type="chain" id="PRO_5047209292" evidence="12">
    <location>
        <begin position="30"/>
        <end position="907"/>
    </location>
</feature>
<dbReference type="PROSITE" id="PS52016">
    <property type="entry name" value="TONB_DEPENDENT_REC_3"/>
    <property type="match status" value="1"/>
</dbReference>
<accession>A0ABR6XRX0</accession>
<dbReference type="Proteomes" id="UP000643610">
    <property type="component" value="Unassembled WGS sequence"/>
</dbReference>
<keyword evidence="7 10" id="KW-0472">Membrane</keyword>
<dbReference type="PANTHER" id="PTHR47234">
    <property type="match status" value="1"/>
</dbReference>
<dbReference type="InterPro" id="IPR037066">
    <property type="entry name" value="Plug_dom_sf"/>
</dbReference>
<reference evidence="15 16" key="1">
    <citation type="submission" date="2020-08" db="EMBL/GenBank/DDBJ databases">
        <title>Novel species isolated from subtropical streams in China.</title>
        <authorList>
            <person name="Lu H."/>
        </authorList>
    </citation>
    <scope>NUCLEOTIDE SEQUENCE [LARGE SCALE GENOMIC DNA]</scope>
    <source>
        <strain evidence="15 16">KCTC 52442</strain>
    </source>
</reference>
<comment type="similarity">
    <text evidence="2 10 11">Belongs to the TonB-dependent receptor family.</text>
</comment>
<keyword evidence="8 15" id="KW-0675">Receptor</keyword>
<feature type="signal peptide" evidence="12">
    <location>
        <begin position="1"/>
        <end position="29"/>
    </location>
</feature>
<evidence type="ECO:0000256" key="4">
    <source>
        <dbReference type="ARBA" id="ARBA00022452"/>
    </source>
</evidence>
<keyword evidence="3 10" id="KW-0813">Transport</keyword>
<dbReference type="RefSeq" id="WP_186891260.1">
    <property type="nucleotide sequence ID" value="NZ_JACOFU010000004.1"/>
</dbReference>
<dbReference type="InterPro" id="IPR000531">
    <property type="entry name" value="Beta-barrel_TonB"/>
</dbReference>
<evidence type="ECO:0000256" key="6">
    <source>
        <dbReference type="ARBA" id="ARBA00023077"/>
    </source>
</evidence>
<feature type="domain" description="TonB-dependent receptor plug" evidence="14">
    <location>
        <begin position="54"/>
        <end position="171"/>
    </location>
</feature>
<evidence type="ECO:0000256" key="8">
    <source>
        <dbReference type="ARBA" id="ARBA00023170"/>
    </source>
</evidence>
<dbReference type="Gene3D" id="2.170.130.10">
    <property type="entry name" value="TonB-dependent receptor, plug domain"/>
    <property type="match status" value="1"/>
</dbReference>
<keyword evidence="9 10" id="KW-0998">Cell outer membrane</keyword>
<keyword evidence="12" id="KW-0732">Signal</keyword>
<dbReference type="InterPro" id="IPR039426">
    <property type="entry name" value="TonB-dep_rcpt-like"/>
</dbReference>
<evidence type="ECO:0000256" key="2">
    <source>
        <dbReference type="ARBA" id="ARBA00009810"/>
    </source>
</evidence>
<dbReference type="InterPro" id="IPR036942">
    <property type="entry name" value="Beta-barrel_TonB_sf"/>
</dbReference>
<evidence type="ECO:0000313" key="16">
    <source>
        <dbReference type="Proteomes" id="UP000643610"/>
    </source>
</evidence>
<protein>
    <submittedName>
        <fullName evidence="15">TonB-dependent receptor</fullName>
    </submittedName>
</protein>
<name>A0ABR6XRX0_9BURK</name>
<dbReference type="SUPFAM" id="SSF56935">
    <property type="entry name" value="Porins"/>
    <property type="match status" value="1"/>
</dbReference>
<proteinExistence type="inferred from homology"/>
<evidence type="ECO:0000259" key="13">
    <source>
        <dbReference type="Pfam" id="PF00593"/>
    </source>
</evidence>
<dbReference type="CDD" id="cd01347">
    <property type="entry name" value="ligand_gated_channel"/>
    <property type="match status" value="1"/>
</dbReference>
<dbReference type="Pfam" id="PF00593">
    <property type="entry name" value="TonB_dep_Rec_b-barrel"/>
    <property type="match status" value="1"/>
</dbReference>
<evidence type="ECO:0000256" key="1">
    <source>
        <dbReference type="ARBA" id="ARBA00004571"/>
    </source>
</evidence>
<evidence type="ECO:0000259" key="14">
    <source>
        <dbReference type="Pfam" id="PF07715"/>
    </source>
</evidence>
<keyword evidence="5 10" id="KW-0812">Transmembrane</keyword>
<comment type="caution">
    <text evidence="15">The sequence shown here is derived from an EMBL/GenBank/DDBJ whole genome shotgun (WGS) entry which is preliminary data.</text>
</comment>
<keyword evidence="16" id="KW-1185">Reference proteome</keyword>
<dbReference type="PANTHER" id="PTHR47234:SF2">
    <property type="entry name" value="TONB-DEPENDENT RECEPTOR"/>
    <property type="match status" value="1"/>
</dbReference>
<organism evidence="15 16">
    <name type="scientific">Undibacterium amnicola</name>
    <dbReference type="NCBI Taxonomy" id="1834038"/>
    <lineage>
        <taxon>Bacteria</taxon>
        <taxon>Pseudomonadati</taxon>
        <taxon>Pseudomonadota</taxon>
        <taxon>Betaproteobacteria</taxon>
        <taxon>Burkholderiales</taxon>
        <taxon>Oxalobacteraceae</taxon>
        <taxon>Undibacterium</taxon>
    </lineage>
</organism>
<gene>
    <name evidence="15" type="ORF">H8K33_11940</name>
</gene>
<evidence type="ECO:0000256" key="9">
    <source>
        <dbReference type="ARBA" id="ARBA00023237"/>
    </source>
</evidence>
<keyword evidence="6 11" id="KW-0798">TonB box</keyword>
<evidence type="ECO:0000256" key="11">
    <source>
        <dbReference type="RuleBase" id="RU003357"/>
    </source>
</evidence>
<feature type="domain" description="TonB-dependent receptor-like beta-barrel" evidence="13">
    <location>
        <begin position="464"/>
        <end position="869"/>
    </location>
</feature>
<evidence type="ECO:0000256" key="7">
    <source>
        <dbReference type="ARBA" id="ARBA00023136"/>
    </source>
</evidence>
<comment type="subcellular location">
    <subcellularLocation>
        <location evidence="1 10">Cell outer membrane</location>
        <topology evidence="1 10">Multi-pass membrane protein</topology>
    </subcellularLocation>
</comment>
<evidence type="ECO:0000256" key="12">
    <source>
        <dbReference type="SAM" id="SignalP"/>
    </source>
</evidence>
<sequence>MRRFHSFTKHPLAHACLLLCASYYQTVHAQQFQAPNVEPQRVEVTGSAIKRLQSQTALPVQIINREEIDATGTTTAAELMAKLVGNIGALTDGVSLNTGGDQRGFNSVNLRGLGSSSTLVLLNGRRLSNFASPGDDAGVDLNNIPTAAIQKVEILLDGASALYGADAIAGVVNFITRKDVQGAEINAHVGQTVEGGAAKRTLTLSGGIGDLAQDRYNIFAVLDAQRNGSLFAADRDFIDDLKVPERLGHLLSGLSSPANIRLTAKQLEHLRKQGFAINGKAISNRVINFSAPNCNAPANINLPNGTAGPDACTYNYMNDTALIPQSEKLNFFSRAVFQTAADQQVYAEVNLGKARTHYVTSPTRVTASIDYKLVPQLANTGLNTVKDPVPGQLSLRMRLSEAGNRTNEVISEGQRILLGTSGKLAGWEYDTAISHSANTARDFDKHGYVLLDKLLAGISSGTINAFGPSGAAGKALYDSIQVNDESRYARSTMRSFDFKASRALMSMDGGDLNLAAGAELRRETAVFRPSALLLSNNINNDPAPEDGKNTRDARNIQGLFAELHAPFAKNWEAQFAIRHDHYQDIGGATSPKLGLLYQAAPDLLLRASAGSGFRAPSMSDLYRPTIVSSTATLPDPEICAKNNNDLTTCADNWTSRRYSNANLQAERSQQFTLGAIAELGPHWTVNLDYWQIQRNKVISEIGDDVILNNLVKYGSLVKRGVDGRITSIELRKENRGTQKSRGLDLNVDLHQIRTSYGNWHAHLQGTYMLQSKLQVNQGDAYISNLGKFITEGAVPRWRHQLLIDWQQGAWAAQLSNNYTSAYEDQNSAINITDGKRVSANRVKAYSLWDMSAAYQFSPSLKLRVGIQNLLDTPPPYSNQAFFFISGYDPSYTDPRGRSAYIRAQYRF</sequence>
<dbReference type="EMBL" id="JACOFU010000004">
    <property type="protein sequence ID" value="MBC3832226.1"/>
    <property type="molecule type" value="Genomic_DNA"/>
</dbReference>
<dbReference type="Pfam" id="PF07715">
    <property type="entry name" value="Plug"/>
    <property type="match status" value="1"/>
</dbReference>
<dbReference type="InterPro" id="IPR012910">
    <property type="entry name" value="Plug_dom"/>
</dbReference>
<keyword evidence="4 10" id="KW-1134">Transmembrane beta strand</keyword>
<evidence type="ECO:0000256" key="10">
    <source>
        <dbReference type="PROSITE-ProRule" id="PRU01360"/>
    </source>
</evidence>
<evidence type="ECO:0000256" key="5">
    <source>
        <dbReference type="ARBA" id="ARBA00022692"/>
    </source>
</evidence>
<evidence type="ECO:0000313" key="15">
    <source>
        <dbReference type="EMBL" id="MBC3832226.1"/>
    </source>
</evidence>